<dbReference type="RefSeq" id="WP_114576875.1">
    <property type="nucleotide sequence ID" value="NZ_JAIVEF010000002.1"/>
</dbReference>
<proteinExistence type="predicted"/>
<feature type="region of interest" description="Disordered" evidence="1">
    <location>
        <begin position="1"/>
        <end position="29"/>
    </location>
</feature>
<accession>A0ABD5QDD1</accession>
<evidence type="ECO:0000313" key="3">
    <source>
        <dbReference type="Proteomes" id="UP001595925"/>
    </source>
</evidence>
<name>A0ABD5QDD1_9EURY</name>
<keyword evidence="3" id="KW-1185">Reference proteome</keyword>
<reference evidence="2 3" key="1">
    <citation type="journal article" date="2019" name="Int. J. Syst. Evol. Microbiol.">
        <title>The Global Catalogue of Microorganisms (GCM) 10K type strain sequencing project: providing services to taxonomists for standard genome sequencing and annotation.</title>
        <authorList>
            <consortium name="The Broad Institute Genomics Platform"/>
            <consortium name="The Broad Institute Genome Sequencing Center for Infectious Disease"/>
            <person name="Wu L."/>
            <person name="Ma J."/>
        </authorList>
    </citation>
    <scope>NUCLEOTIDE SEQUENCE [LARGE SCALE GENOMIC DNA]</scope>
    <source>
        <strain evidence="2 3">CGMCC 1.15824</strain>
    </source>
</reference>
<evidence type="ECO:0000256" key="1">
    <source>
        <dbReference type="SAM" id="MobiDB-lite"/>
    </source>
</evidence>
<dbReference type="Proteomes" id="UP001595925">
    <property type="component" value="Unassembled WGS sequence"/>
</dbReference>
<dbReference type="AlphaFoldDB" id="A0ABD5QDD1"/>
<gene>
    <name evidence="2" type="ORF">ACFPFO_08180</name>
</gene>
<comment type="caution">
    <text evidence="2">The sequence shown here is derived from an EMBL/GenBank/DDBJ whole genome shotgun (WGS) entry which is preliminary data.</text>
</comment>
<protein>
    <submittedName>
        <fullName evidence="2">Uncharacterized protein</fullName>
    </submittedName>
</protein>
<organism evidence="2 3">
    <name type="scientific">Saliphagus infecundisoli</name>
    <dbReference type="NCBI Taxonomy" id="1849069"/>
    <lineage>
        <taxon>Archaea</taxon>
        <taxon>Methanobacteriati</taxon>
        <taxon>Methanobacteriota</taxon>
        <taxon>Stenosarchaea group</taxon>
        <taxon>Halobacteria</taxon>
        <taxon>Halobacteriales</taxon>
        <taxon>Natrialbaceae</taxon>
        <taxon>Saliphagus</taxon>
    </lineage>
</organism>
<evidence type="ECO:0000313" key="2">
    <source>
        <dbReference type="EMBL" id="MFC4987741.1"/>
    </source>
</evidence>
<dbReference type="EMBL" id="JBHSJG010000029">
    <property type="protein sequence ID" value="MFC4987741.1"/>
    <property type="molecule type" value="Genomic_DNA"/>
</dbReference>
<sequence>MTPLPRPANRRTDRRTARSATEARVAELSDRLEATERDLERLRNALDGVARERGTSVTVPCRCGRSLLLYREGMLSCPSCDYRRPV</sequence>